<gene>
    <name evidence="1" type="ORF">H7U22_21390</name>
</gene>
<organism evidence="1 2">
    <name type="scientific">Pedobacter fastidiosus</name>
    <dbReference type="NCBI Taxonomy" id="2765361"/>
    <lineage>
        <taxon>Bacteria</taxon>
        <taxon>Pseudomonadati</taxon>
        <taxon>Bacteroidota</taxon>
        <taxon>Sphingobacteriia</taxon>
        <taxon>Sphingobacteriales</taxon>
        <taxon>Sphingobacteriaceae</taxon>
        <taxon>Pedobacter</taxon>
    </lineage>
</organism>
<name>A0ABR7KXX7_9SPHI</name>
<sequence length="109" mass="12558">MNSENKGKAFFDYANEKRYEQIKSEVEIELQLVELAVLKDDFAKEDIRKKILDNNSLANIEKQVNDLHVIVMSDKQTKPKPEKAKKLTQKEKIAQILAKRALDASTKNN</sequence>
<keyword evidence="2" id="KW-1185">Reference proteome</keyword>
<dbReference type="Proteomes" id="UP000652755">
    <property type="component" value="Unassembled WGS sequence"/>
</dbReference>
<evidence type="ECO:0000313" key="2">
    <source>
        <dbReference type="Proteomes" id="UP000652755"/>
    </source>
</evidence>
<protein>
    <submittedName>
        <fullName evidence="1">Uncharacterized protein</fullName>
    </submittedName>
</protein>
<proteinExistence type="predicted"/>
<accession>A0ABR7KXX7</accession>
<dbReference type="RefSeq" id="WP_187073401.1">
    <property type="nucleotide sequence ID" value="NZ_JACRYL010000031.1"/>
</dbReference>
<comment type="caution">
    <text evidence="1">The sequence shown here is derived from an EMBL/GenBank/DDBJ whole genome shotgun (WGS) entry which is preliminary data.</text>
</comment>
<reference evidence="1 2" key="1">
    <citation type="submission" date="2020-08" db="EMBL/GenBank/DDBJ databases">
        <authorList>
            <person name="Sun Q."/>
            <person name="Inoue M."/>
        </authorList>
    </citation>
    <scope>NUCLEOTIDE SEQUENCE [LARGE SCALE GENOMIC DNA]</scope>
    <source>
        <strain evidence="1 2">CCM 8938</strain>
    </source>
</reference>
<evidence type="ECO:0000313" key="1">
    <source>
        <dbReference type="EMBL" id="MBC6112983.1"/>
    </source>
</evidence>
<dbReference type="EMBL" id="JACRYL010000031">
    <property type="protein sequence ID" value="MBC6112983.1"/>
    <property type="molecule type" value="Genomic_DNA"/>
</dbReference>